<dbReference type="Pfam" id="PF09917">
    <property type="entry name" value="DUF2147"/>
    <property type="match status" value="1"/>
</dbReference>
<dbReference type="AlphaFoldDB" id="A0A6G6Y3V5"/>
<dbReference type="PANTHER" id="PTHR36919">
    <property type="entry name" value="BLR1215 PROTEIN"/>
    <property type="match status" value="1"/>
</dbReference>
<dbReference type="Proteomes" id="UP000501568">
    <property type="component" value="Chromosome"/>
</dbReference>
<gene>
    <name evidence="3" type="ORF">G5C33_05470</name>
</gene>
<evidence type="ECO:0000256" key="1">
    <source>
        <dbReference type="SAM" id="SignalP"/>
    </source>
</evidence>
<protein>
    <submittedName>
        <fullName evidence="3">DUF2147 domain-containing protein</fullName>
    </submittedName>
</protein>
<accession>A0A6G6Y3V5</accession>
<dbReference type="RefSeq" id="WP_165326294.1">
    <property type="nucleotide sequence ID" value="NZ_CP049109.1"/>
</dbReference>
<feature type="chain" id="PRO_5026149957" evidence="1">
    <location>
        <begin position="21"/>
        <end position="140"/>
    </location>
</feature>
<evidence type="ECO:0000313" key="3">
    <source>
        <dbReference type="EMBL" id="QIG79293.1"/>
    </source>
</evidence>
<proteinExistence type="predicted"/>
<name>A0A6G6Y3V5_9SPHN</name>
<organism evidence="3 4">
    <name type="scientific">Stakelama tenebrarum</name>
    <dbReference type="NCBI Taxonomy" id="2711215"/>
    <lineage>
        <taxon>Bacteria</taxon>
        <taxon>Pseudomonadati</taxon>
        <taxon>Pseudomonadota</taxon>
        <taxon>Alphaproteobacteria</taxon>
        <taxon>Sphingomonadales</taxon>
        <taxon>Sphingomonadaceae</taxon>
        <taxon>Stakelama</taxon>
    </lineage>
</organism>
<keyword evidence="4" id="KW-1185">Reference proteome</keyword>
<keyword evidence="1" id="KW-0732">Signal</keyword>
<reference evidence="3 4" key="1">
    <citation type="submission" date="2020-02" db="EMBL/GenBank/DDBJ databases">
        <authorList>
            <person name="Zheng R.K."/>
            <person name="Sun C.M."/>
        </authorList>
    </citation>
    <scope>NUCLEOTIDE SEQUENCE [LARGE SCALE GENOMIC DNA]</scope>
    <source>
        <strain evidence="4">zrk23</strain>
    </source>
</reference>
<feature type="domain" description="DUF2147" evidence="2">
    <location>
        <begin position="29"/>
        <end position="138"/>
    </location>
</feature>
<dbReference type="KEGG" id="spzr:G5C33_05470"/>
<dbReference type="EMBL" id="CP049109">
    <property type="protein sequence ID" value="QIG79293.1"/>
    <property type="molecule type" value="Genomic_DNA"/>
</dbReference>
<evidence type="ECO:0000313" key="4">
    <source>
        <dbReference type="Proteomes" id="UP000501568"/>
    </source>
</evidence>
<dbReference type="PANTHER" id="PTHR36919:SF2">
    <property type="entry name" value="BLL6627 PROTEIN"/>
    <property type="match status" value="1"/>
</dbReference>
<dbReference type="Gene3D" id="2.40.128.520">
    <property type="match status" value="1"/>
</dbReference>
<dbReference type="InterPro" id="IPR019223">
    <property type="entry name" value="DUF2147"/>
</dbReference>
<sequence>MFRALSLFAASALLALPASAQQSNTAITGTWLVEDGTAEITIAPCGNQVCGKISRVIRRAPDSNGRDQHNPDPELRNRPILGLPILTEMTRDDDLWRGRIYDPRGGDTYRSVVERKGANRLSVKGCIAFICKNQTWTRVQ</sequence>
<feature type="signal peptide" evidence="1">
    <location>
        <begin position="1"/>
        <end position="20"/>
    </location>
</feature>
<evidence type="ECO:0000259" key="2">
    <source>
        <dbReference type="Pfam" id="PF09917"/>
    </source>
</evidence>